<evidence type="ECO:0000259" key="1">
    <source>
        <dbReference type="PROSITE" id="PS50208"/>
    </source>
</evidence>
<keyword evidence="3" id="KW-1185">Reference proteome</keyword>
<dbReference type="RefSeq" id="WP_307421709.1">
    <property type="nucleotide sequence ID" value="NZ_JAUSVK010000001.1"/>
</dbReference>
<dbReference type="PANTHER" id="PTHR22576">
    <property type="entry name" value="MUCOSA ASSOCIATED LYMPHOID TISSUE LYMPHOMA TRANSLOCATION PROTEIN 1/PARACASPASE"/>
    <property type="match status" value="1"/>
</dbReference>
<dbReference type="Pfam" id="PF00656">
    <property type="entry name" value="Peptidase_C14"/>
    <property type="match status" value="1"/>
</dbReference>
<dbReference type="InterPro" id="IPR029030">
    <property type="entry name" value="Caspase-like_dom_sf"/>
</dbReference>
<dbReference type="Proteomes" id="UP001237448">
    <property type="component" value="Unassembled WGS sequence"/>
</dbReference>
<sequence length="359" mass="38784">MIGYVLCMGAALADKRVALLIGNSHYTAVGALNNPGNDVGAMASALKGAGFTIVHANIDLSREAMVKALRSFEDEATVADIAVIYYSGHGMEMNGINYLVPVDARLASDRDVEDETITLDRALRAIDGARQLKLVILDACRNNPFLPKMTHTAATRAVERGLARVEPSTVNTLIAFSAKAGTVAQDGDGANSPFTASLIKHLVEPGVDIRLALGEVRDDVMASTGNQQEPFVNGSLGGRTIALAEGQPNARPPSIPDAVSSQNAAPTLPRQITTKGFNGRDYVEGVFVRDGTTLWEERNSQWGKAAFHFRALQQSSAEIILYDPSRKMLLRFDLVNKTSAWRLEKSSEWVPLYDIVSMK</sequence>
<evidence type="ECO:0000313" key="2">
    <source>
        <dbReference type="EMBL" id="MDQ0390506.1"/>
    </source>
</evidence>
<proteinExistence type="predicted"/>
<accession>A0ABU0F7B8</accession>
<name>A0ABU0F7B8_9HYPH</name>
<dbReference type="EMBL" id="JAUSVK010000001">
    <property type="protein sequence ID" value="MDQ0390506.1"/>
    <property type="molecule type" value="Genomic_DNA"/>
</dbReference>
<dbReference type="SUPFAM" id="SSF52129">
    <property type="entry name" value="Caspase-like"/>
    <property type="match status" value="1"/>
</dbReference>
<dbReference type="PROSITE" id="PS50208">
    <property type="entry name" value="CASPASE_P20"/>
    <property type="match status" value="1"/>
</dbReference>
<dbReference type="Gene3D" id="3.40.50.1460">
    <property type="match status" value="1"/>
</dbReference>
<reference evidence="2 3" key="1">
    <citation type="submission" date="2023-07" db="EMBL/GenBank/DDBJ databases">
        <title>Genomic Encyclopedia of Type Strains, Phase IV (KMG-IV): sequencing the most valuable type-strain genomes for metagenomic binning, comparative biology and taxonomic classification.</title>
        <authorList>
            <person name="Goeker M."/>
        </authorList>
    </citation>
    <scope>NUCLEOTIDE SEQUENCE [LARGE SCALE GENOMIC DNA]</scope>
    <source>
        <strain evidence="2 3">DSM 5896</strain>
    </source>
</reference>
<feature type="domain" description="Caspase family p20" evidence="1">
    <location>
        <begin position="14"/>
        <end position="144"/>
    </location>
</feature>
<dbReference type="InterPro" id="IPR052039">
    <property type="entry name" value="Caspase-related_regulators"/>
</dbReference>
<dbReference type="InterPro" id="IPR011600">
    <property type="entry name" value="Pept_C14_caspase"/>
</dbReference>
<evidence type="ECO:0000313" key="3">
    <source>
        <dbReference type="Proteomes" id="UP001237448"/>
    </source>
</evidence>
<comment type="caution">
    <text evidence="2">The sequence shown here is derived from an EMBL/GenBank/DDBJ whole genome shotgun (WGS) entry which is preliminary data.</text>
</comment>
<organism evidence="2 3">
    <name type="scientific">Labrys monachus</name>
    <dbReference type="NCBI Taxonomy" id="217067"/>
    <lineage>
        <taxon>Bacteria</taxon>
        <taxon>Pseudomonadati</taxon>
        <taxon>Pseudomonadota</taxon>
        <taxon>Alphaproteobacteria</taxon>
        <taxon>Hyphomicrobiales</taxon>
        <taxon>Xanthobacteraceae</taxon>
        <taxon>Labrys</taxon>
    </lineage>
</organism>
<dbReference type="PANTHER" id="PTHR22576:SF37">
    <property type="entry name" value="MUCOSA-ASSOCIATED LYMPHOID TISSUE LYMPHOMA TRANSLOCATION PROTEIN 1"/>
    <property type="match status" value="1"/>
</dbReference>
<protein>
    <recommendedName>
        <fullName evidence="1">Caspase family p20 domain-containing protein</fullName>
    </recommendedName>
</protein>
<dbReference type="InterPro" id="IPR001309">
    <property type="entry name" value="Pept_C14_p20"/>
</dbReference>
<gene>
    <name evidence="2" type="ORF">J3R73_000298</name>
</gene>